<name>A0A815HIF9_9BILA</name>
<dbReference type="Pfam" id="PF01266">
    <property type="entry name" value="DAO"/>
    <property type="match status" value="1"/>
</dbReference>
<dbReference type="PANTHER" id="PTHR13847">
    <property type="entry name" value="SARCOSINE DEHYDROGENASE-RELATED"/>
    <property type="match status" value="1"/>
</dbReference>
<dbReference type="Proteomes" id="UP000663870">
    <property type="component" value="Unassembled WGS sequence"/>
</dbReference>
<dbReference type="InterPro" id="IPR028939">
    <property type="entry name" value="P5C_Rdtase_cat_N"/>
</dbReference>
<dbReference type="EMBL" id="CAJNOL010005235">
    <property type="protein sequence ID" value="CAF1601946.1"/>
    <property type="molecule type" value="Genomic_DNA"/>
</dbReference>
<comment type="caution">
    <text evidence="4">The sequence shown here is derived from an EMBL/GenBank/DDBJ whole genome shotgun (WGS) entry which is preliminary data.</text>
</comment>
<evidence type="ECO:0008006" key="8">
    <source>
        <dbReference type="Google" id="ProtNLM"/>
    </source>
</evidence>
<sequence length="764" mass="85789">KNDKLENTQVLIAYPFKSEIRNRNQLIYLPELVQNEQSLRVAIRQHRPHVIIVGSNSVGSETLELWRSIMSYDIQLTLIRRGSALSRIHVDRARQLNINVLNTLSVNSRFVAEYIIEHLHLPNDGTCSTIGIIGSGAIGKRIAYRLYRAKHKVIVYSPSLTNPDQTIQSKIRKHKGNDFPDINIAMTPEQAVINATHVILAIDADRVTNIEEQLSKEFFQIIPNGARLVSVTAFCVFAPGALDRLIERVRQGQISARLDSHAFDLSTIKDLPTQLEAVSAALTVPGCGEAMDQAALVVLANIVLEQSFKSSLPFLIDSSRKNEEITIIGAGIVGLVTAFFLSDSGYRVTIIDEHNYPNPKDESNQNEISCRGTTLDGCDARHASITETMPQAVFYRIDSLRKYPLDHGGWKIIPDQYNNQERLWIDRFSELAGYPELVVNLFHKFVSNINRRGIALWEKIFEIYPKLVEDTIKNHRTFRVCSSLTSLNVVSTFQKKYHKNEDNLQMLSHSQILEKIPGLVLQDGDAGGIEVPGFTISHLKLCQNMIDFLENNPNVKFKWSTKVCSMDDISSSKIILASSLNNLNSSLLDNVLLAVQGVFGCWTKLSNIHSIKNGFKITEKEPIGVINVTPSYDEQHLYVTGAYAFCGHRGIVQSTYLTQLIDLFYSTIRCYLPDEIEASEPEILLPRFCIRPMTPDGMPIIAQLTAENKKQHIYFVGGTNAGGFVQSPVLATILLDLIQDSISNTNLCHVYRSLRLDRNTLLFN</sequence>
<dbReference type="PROSITE" id="PS00065">
    <property type="entry name" value="D_2_HYDROXYACID_DH_1"/>
    <property type="match status" value="1"/>
</dbReference>
<feature type="domain" description="FAD dependent oxidoreductase" evidence="2">
    <location>
        <begin position="325"/>
        <end position="736"/>
    </location>
</feature>
<accession>A0A815HIF9</accession>
<organism evidence="4 6">
    <name type="scientific">Rotaria sordida</name>
    <dbReference type="NCBI Taxonomy" id="392033"/>
    <lineage>
        <taxon>Eukaryota</taxon>
        <taxon>Metazoa</taxon>
        <taxon>Spiralia</taxon>
        <taxon>Gnathifera</taxon>
        <taxon>Rotifera</taxon>
        <taxon>Eurotatoria</taxon>
        <taxon>Bdelloidea</taxon>
        <taxon>Philodinida</taxon>
        <taxon>Philodinidae</taxon>
        <taxon>Rotaria</taxon>
    </lineage>
</organism>
<reference evidence="4" key="1">
    <citation type="submission" date="2021-02" db="EMBL/GenBank/DDBJ databases">
        <authorList>
            <person name="Nowell W R."/>
        </authorList>
    </citation>
    <scope>NUCLEOTIDE SEQUENCE</scope>
</reference>
<dbReference type="InterPro" id="IPR029752">
    <property type="entry name" value="D-isomer_DH_CS1"/>
</dbReference>
<dbReference type="GO" id="GO:0005737">
    <property type="term" value="C:cytoplasm"/>
    <property type="evidence" value="ECO:0007669"/>
    <property type="project" value="TreeGrafter"/>
</dbReference>
<evidence type="ECO:0000313" key="4">
    <source>
        <dbReference type="EMBL" id="CAF1351179.1"/>
    </source>
</evidence>
<evidence type="ECO:0000259" key="3">
    <source>
        <dbReference type="Pfam" id="PF03807"/>
    </source>
</evidence>
<dbReference type="SUPFAM" id="SSF51735">
    <property type="entry name" value="NAD(P)-binding Rossmann-fold domains"/>
    <property type="match status" value="1"/>
</dbReference>
<dbReference type="Proteomes" id="UP000663854">
    <property type="component" value="Unassembled WGS sequence"/>
</dbReference>
<keyword evidence="1" id="KW-0560">Oxidoreductase</keyword>
<evidence type="ECO:0000256" key="1">
    <source>
        <dbReference type="ARBA" id="ARBA00023002"/>
    </source>
</evidence>
<dbReference type="EMBL" id="CAJNOH010003859">
    <property type="protein sequence ID" value="CAF1351179.1"/>
    <property type="molecule type" value="Genomic_DNA"/>
</dbReference>
<dbReference type="InterPro" id="IPR036188">
    <property type="entry name" value="FAD/NAD-bd_sf"/>
</dbReference>
<dbReference type="GO" id="GO:0016491">
    <property type="term" value="F:oxidoreductase activity"/>
    <property type="evidence" value="ECO:0007669"/>
    <property type="project" value="UniProtKB-KW"/>
</dbReference>
<gene>
    <name evidence="5" type="ORF">JXQ802_LOCUS48413</name>
    <name evidence="4" type="ORF">PYM288_LOCUS32401</name>
</gene>
<proteinExistence type="predicted"/>
<protein>
    <recommendedName>
        <fullName evidence="8">FAD dependent oxidoreductase domain-containing protein</fullName>
    </recommendedName>
</protein>
<evidence type="ECO:0000313" key="5">
    <source>
        <dbReference type="EMBL" id="CAF1601946.1"/>
    </source>
</evidence>
<evidence type="ECO:0000313" key="7">
    <source>
        <dbReference type="Proteomes" id="UP000663870"/>
    </source>
</evidence>
<dbReference type="Gene3D" id="3.50.50.60">
    <property type="entry name" value="FAD/NAD(P)-binding domain"/>
    <property type="match status" value="1"/>
</dbReference>
<dbReference type="AlphaFoldDB" id="A0A815HIF9"/>
<dbReference type="InterPro" id="IPR006076">
    <property type="entry name" value="FAD-dep_OxRdtase"/>
</dbReference>
<feature type="domain" description="Pyrroline-5-carboxylate reductase catalytic N-terminal" evidence="3">
    <location>
        <begin position="129"/>
        <end position="214"/>
    </location>
</feature>
<dbReference type="Pfam" id="PF03807">
    <property type="entry name" value="F420_oxidored"/>
    <property type="match status" value="1"/>
</dbReference>
<evidence type="ECO:0000259" key="2">
    <source>
        <dbReference type="Pfam" id="PF01266"/>
    </source>
</evidence>
<evidence type="ECO:0000313" key="6">
    <source>
        <dbReference type="Proteomes" id="UP000663854"/>
    </source>
</evidence>
<keyword evidence="7" id="KW-1185">Reference proteome</keyword>
<feature type="non-terminal residue" evidence="4">
    <location>
        <position position="1"/>
    </location>
</feature>
<dbReference type="InterPro" id="IPR036291">
    <property type="entry name" value="NAD(P)-bd_dom_sf"/>
</dbReference>
<dbReference type="PANTHER" id="PTHR13847:SF289">
    <property type="entry name" value="GLYCINE OXIDASE"/>
    <property type="match status" value="1"/>
</dbReference>
<dbReference type="SUPFAM" id="SSF51971">
    <property type="entry name" value="Nucleotide-binding domain"/>
    <property type="match status" value="1"/>
</dbReference>
<dbReference type="Gene3D" id="3.40.50.720">
    <property type="entry name" value="NAD(P)-binding Rossmann-like Domain"/>
    <property type="match status" value="1"/>
</dbReference>